<evidence type="ECO:0000313" key="2">
    <source>
        <dbReference type="Proteomes" id="UP001054837"/>
    </source>
</evidence>
<dbReference type="Proteomes" id="UP001054837">
    <property type="component" value="Unassembled WGS sequence"/>
</dbReference>
<evidence type="ECO:0000313" key="1">
    <source>
        <dbReference type="EMBL" id="GIY17357.1"/>
    </source>
</evidence>
<protein>
    <submittedName>
        <fullName evidence="1">Uncharacterized protein</fullName>
    </submittedName>
</protein>
<proteinExistence type="predicted"/>
<keyword evidence="2" id="KW-1185">Reference proteome</keyword>
<dbReference type="AlphaFoldDB" id="A0AAV4RAA8"/>
<sequence>MRTERFLIFDIPTNLQLLELANENMYKNGMEVVELRRCIKLNSTQEFSPVLVTILGIFLPDVIKIWFTNQKIRQFVDRVQECLNCYEFTHATRICDKKICPLCGVNHEGLCQGPEKCINCNGPHSATSKFCPRHTLEQKILEFKCRNYLTIGGARHLYAQSSETNYSDAAKINTAAPNIAELVNQRVESIVQSIMIKMEQQTTILTEIFQKKLLKILCNIWSQYSIKMTSKNPPTENAT</sequence>
<gene>
    <name evidence="1" type="primary">AVEN_78645_1</name>
    <name evidence="1" type="ORF">CDAR_1451</name>
</gene>
<accession>A0AAV4RAA8</accession>
<comment type="caution">
    <text evidence="1">The sequence shown here is derived from an EMBL/GenBank/DDBJ whole genome shotgun (WGS) entry which is preliminary data.</text>
</comment>
<dbReference type="EMBL" id="BPLQ01005803">
    <property type="protein sequence ID" value="GIY17357.1"/>
    <property type="molecule type" value="Genomic_DNA"/>
</dbReference>
<name>A0AAV4RAA8_9ARAC</name>
<organism evidence="1 2">
    <name type="scientific">Caerostris darwini</name>
    <dbReference type="NCBI Taxonomy" id="1538125"/>
    <lineage>
        <taxon>Eukaryota</taxon>
        <taxon>Metazoa</taxon>
        <taxon>Ecdysozoa</taxon>
        <taxon>Arthropoda</taxon>
        <taxon>Chelicerata</taxon>
        <taxon>Arachnida</taxon>
        <taxon>Araneae</taxon>
        <taxon>Araneomorphae</taxon>
        <taxon>Entelegynae</taxon>
        <taxon>Araneoidea</taxon>
        <taxon>Araneidae</taxon>
        <taxon>Caerostris</taxon>
    </lineage>
</organism>
<reference evidence="1 2" key="1">
    <citation type="submission" date="2021-06" db="EMBL/GenBank/DDBJ databases">
        <title>Caerostris darwini draft genome.</title>
        <authorList>
            <person name="Kono N."/>
            <person name="Arakawa K."/>
        </authorList>
    </citation>
    <scope>NUCLEOTIDE SEQUENCE [LARGE SCALE GENOMIC DNA]</scope>
</reference>